<dbReference type="Gene3D" id="3.40.50.300">
    <property type="entry name" value="P-loop containing nucleotide triphosphate hydrolases"/>
    <property type="match status" value="1"/>
</dbReference>
<name>A0A820IB26_9BILA</name>
<feature type="region of interest" description="Disordered" evidence="1">
    <location>
        <begin position="247"/>
        <end position="268"/>
    </location>
</feature>
<gene>
    <name evidence="2" type="ORF">KXQ929_LOCUS45824</name>
</gene>
<feature type="non-terminal residue" evidence="2">
    <location>
        <position position="268"/>
    </location>
</feature>
<organism evidence="2 3">
    <name type="scientific">Adineta steineri</name>
    <dbReference type="NCBI Taxonomy" id="433720"/>
    <lineage>
        <taxon>Eukaryota</taxon>
        <taxon>Metazoa</taxon>
        <taxon>Spiralia</taxon>
        <taxon>Gnathifera</taxon>
        <taxon>Rotifera</taxon>
        <taxon>Eurotatoria</taxon>
        <taxon>Bdelloidea</taxon>
        <taxon>Adinetida</taxon>
        <taxon>Adinetidae</taxon>
        <taxon>Adineta</taxon>
    </lineage>
</organism>
<evidence type="ECO:0000313" key="2">
    <source>
        <dbReference type="EMBL" id="CAF4306485.1"/>
    </source>
</evidence>
<feature type="region of interest" description="Disordered" evidence="1">
    <location>
        <begin position="1"/>
        <end position="31"/>
    </location>
</feature>
<evidence type="ECO:0000313" key="3">
    <source>
        <dbReference type="Proteomes" id="UP000663868"/>
    </source>
</evidence>
<evidence type="ECO:0008006" key="4">
    <source>
        <dbReference type="Google" id="ProtNLM"/>
    </source>
</evidence>
<dbReference type="SUPFAM" id="SSF52540">
    <property type="entry name" value="P-loop containing nucleoside triphosphate hydrolases"/>
    <property type="match status" value="1"/>
</dbReference>
<sequence length="268" mass="30472">TTNTLEYPPAPAPTLDNLTDTTNTEVSNNTKNKMDKLSDRAKLGSIIHQSIKLGESLSDRMAVELIVERLRRIPDGEGWIIDGFPTTYDQLKLLENALANYEEEQPEGFNPLLAPNPRPPPPTDPYKSIIDLVVLFHVSNEIVIRRAAGRSFAPLANQEFHEQYNPPPGGSATGFNGQEQVFPTKDAANDMEQLQHRITQFQESYPRIEKFYSQKSKVAVVDETKADTPLDEEQLYHEFSRAIETHINEEEDKIRKAEEDKQRAEQER</sequence>
<dbReference type="Pfam" id="PF00406">
    <property type="entry name" value="ADK"/>
    <property type="match status" value="1"/>
</dbReference>
<dbReference type="EMBL" id="CAJOBB010014596">
    <property type="protein sequence ID" value="CAF4306485.1"/>
    <property type="molecule type" value="Genomic_DNA"/>
</dbReference>
<comment type="caution">
    <text evidence="2">The sequence shown here is derived from an EMBL/GenBank/DDBJ whole genome shotgun (WGS) entry which is preliminary data.</text>
</comment>
<dbReference type="Proteomes" id="UP000663868">
    <property type="component" value="Unassembled WGS sequence"/>
</dbReference>
<protein>
    <recommendedName>
        <fullName evidence="4">Adenylate kinase</fullName>
    </recommendedName>
</protein>
<dbReference type="PANTHER" id="PTHR14919">
    <property type="entry name" value="KPL2-RELATED"/>
    <property type="match status" value="1"/>
</dbReference>
<dbReference type="AlphaFoldDB" id="A0A820IB26"/>
<accession>A0A820IB26</accession>
<feature type="compositionally biased region" description="Low complexity" evidence="1">
    <location>
        <begin position="14"/>
        <end position="24"/>
    </location>
</feature>
<dbReference type="InterPro" id="IPR027417">
    <property type="entry name" value="P-loop_NTPase"/>
</dbReference>
<dbReference type="InterPro" id="IPR052634">
    <property type="entry name" value="Sperm_flagellar-bone_growth"/>
</dbReference>
<evidence type="ECO:0000256" key="1">
    <source>
        <dbReference type="SAM" id="MobiDB-lite"/>
    </source>
</evidence>
<proteinExistence type="predicted"/>
<dbReference type="PANTHER" id="PTHR14919:SF0">
    <property type="entry name" value="SPERM FLAGELLAR PROTEIN 2"/>
    <property type="match status" value="1"/>
</dbReference>
<reference evidence="2" key="1">
    <citation type="submission" date="2021-02" db="EMBL/GenBank/DDBJ databases">
        <authorList>
            <person name="Nowell W R."/>
        </authorList>
    </citation>
    <scope>NUCLEOTIDE SEQUENCE</scope>
</reference>
<feature type="non-terminal residue" evidence="2">
    <location>
        <position position="1"/>
    </location>
</feature>